<gene>
    <name evidence="4" type="ORF">QWU01_20350</name>
</gene>
<dbReference type="EMBL" id="JAUEQX010000018">
    <property type="protein sequence ID" value="MDW3779161.1"/>
    <property type="molecule type" value="Genomic_DNA"/>
</dbReference>
<keyword evidence="4" id="KW-0808">Transferase</keyword>
<evidence type="ECO:0000313" key="5">
    <source>
        <dbReference type="Proteomes" id="UP001276300"/>
    </source>
</evidence>
<proteinExistence type="predicted"/>
<dbReference type="Proteomes" id="UP001276300">
    <property type="component" value="Unassembled WGS sequence"/>
</dbReference>
<feature type="domain" description="SGNH" evidence="3">
    <location>
        <begin position="411"/>
        <end position="630"/>
    </location>
</feature>
<keyword evidence="4" id="KW-0012">Acyltransferase</keyword>
<evidence type="ECO:0000256" key="1">
    <source>
        <dbReference type="SAM" id="Phobius"/>
    </source>
</evidence>
<dbReference type="RefSeq" id="WP_318243025.1">
    <property type="nucleotide sequence ID" value="NZ_JAUEQX010000018.1"/>
</dbReference>
<dbReference type="PANTHER" id="PTHR23028">
    <property type="entry name" value="ACETYLTRANSFERASE"/>
    <property type="match status" value="1"/>
</dbReference>
<feature type="transmembrane region" description="Helical" evidence="1">
    <location>
        <begin position="75"/>
        <end position="94"/>
    </location>
</feature>
<feature type="transmembrane region" description="Helical" evidence="1">
    <location>
        <begin position="222"/>
        <end position="240"/>
    </location>
</feature>
<dbReference type="Pfam" id="PF01757">
    <property type="entry name" value="Acyl_transf_3"/>
    <property type="match status" value="1"/>
</dbReference>
<reference evidence="4" key="1">
    <citation type="journal article" date="2023" name="J Glob Antimicrob Resist">
        <title>Emergence of NDM-1 and KPC-3 carbapenemases in Kluyvera cryocrescens: Investigating genetic heterogeneity and acquisition routes of blaNDM-1 in Enterobacterales species in Portugal.</title>
        <authorList>
            <person name="Loiodice M."/>
            <person name="Ribeiro M."/>
            <person name="Peixe L."/>
            <person name="Novais A."/>
        </authorList>
    </citation>
    <scope>NUCLEOTIDE SEQUENCE</scope>
    <source>
        <strain evidence="4">K629</strain>
    </source>
</reference>
<feature type="domain" description="Acyltransferase 3" evidence="2">
    <location>
        <begin position="8"/>
        <end position="327"/>
    </location>
</feature>
<feature type="transmembrane region" description="Helical" evidence="1">
    <location>
        <begin position="12"/>
        <end position="27"/>
    </location>
</feature>
<dbReference type="InterPro" id="IPR043968">
    <property type="entry name" value="SGNH"/>
</dbReference>
<protein>
    <submittedName>
        <fullName evidence="4">Acyltransferase family protein</fullName>
        <ecNumber evidence="4">2.3.1.-</ecNumber>
    </submittedName>
</protein>
<accession>A0AAW9CAC8</accession>
<evidence type="ECO:0000259" key="3">
    <source>
        <dbReference type="Pfam" id="PF19040"/>
    </source>
</evidence>
<organism evidence="4 5">
    <name type="scientific">Kluyvera cryocrescens</name>
    <name type="common">Kluyvera citrophila</name>
    <dbReference type="NCBI Taxonomy" id="580"/>
    <lineage>
        <taxon>Bacteria</taxon>
        <taxon>Pseudomonadati</taxon>
        <taxon>Pseudomonadota</taxon>
        <taxon>Gammaproteobacteria</taxon>
        <taxon>Enterobacterales</taxon>
        <taxon>Enterobacteriaceae</taxon>
        <taxon>Kluyvera</taxon>
    </lineage>
</organism>
<dbReference type="InterPro" id="IPR050879">
    <property type="entry name" value="Acyltransferase_3"/>
</dbReference>
<feature type="transmembrane region" description="Helical" evidence="1">
    <location>
        <begin position="33"/>
        <end position="54"/>
    </location>
</feature>
<comment type="caution">
    <text evidence="4">The sequence shown here is derived from an EMBL/GenBank/DDBJ whole genome shotgun (WGS) entry which is preliminary data.</text>
</comment>
<feature type="transmembrane region" description="Helical" evidence="1">
    <location>
        <begin position="246"/>
        <end position="267"/>
    </location>
</feature>
<dbReference type="PANTHER" id="PTHR23028:SF53">
    <property type="entry name" value="ACYL_TRANSF_3 DOMAIN-CONTAINING PROTEIN"/>
    <property type="match status" value="1"/>
</dbReference>
<name>A0AAW9CAC8_KLUCR</name>
<feature type="transmembrane region" description="Helical" evidence="1">
    <location>
        <begin position="308"/>
        <end position="330"/>
    </location>
</feature>
<evidence type="ECO:0000313" key="4">
    <source>
        <dbReference type="EMBL" id="MDW3779161.1"/>
    </source>
</evidence>
<feature type="transmembrane region" description="Helical" evidence="1">
    <location>
        <begin position="279"/>
        <end position="302"/>
    </location>
</feature>
<dbReference type="Pfam" id="PF19040">
    <property type="entry name" value="SGNH"/>
    <property type="match status" value="1"/>
</dbReference>
<feature type="transmembrane region" description="Helical" evidence="1">
    <location>
        <begin position="164"/>
        <end position="182"/>
    </location>
</feature>
<dbReference type="InterPro" id="IPR002656">
    <property type="entry name" value="Acyl_transf_3_dom"/>
</dbReference>
<dbReference type="EC" id="2.3.1.-" evidence="4"/>
<keyword evidence="1" id="KW-0472">Membrane</keyword>
<dbReference type="GO" id="GO:0016747">
    <property type="term" value="F:acyltransferase activity, transferring groups other than amino-acyl groups"/>
    <property type="evidence" value="ECO:0007669"/>
    <property type="project" value="InterPro"/>
</dbReference>
<evidence type="ECO:0000259" key="2">
    <source>
        <dbReference type="Pfam" id="PF01757"/>
    </source>
</evidence>
<dbReference type="GO" id="GO:0009103">
    <property type="term" value="P:lipopolysaccharide biosynthetic process"/>
    <property type="evidence" value="ECO:0007669"/>
    <property type="project" value="TreeGrafter"/>
</dbReference>
<keyword evidence="1" id="KW-1133">Transmembrane helix</keyword>
<sequence length="643" mass="73726">MERLQYRKDIDGLRAIAVILVIIYHAFPSILTGGFIGVDIFFVISGYLITSIIHREIVNNKFSIIEFYRRRIDRIYPSLLVVLIASYIFGWFTLLPDEYAQHGKLMAASSVFMTNIALFRGAGYFDISSTLKPLLHLWSLGIEEQFYLVFPLALALICKYSNKIIPWVISGIAISFAMNLFIHSQDEAFYLPQYRLWELLAGSLISLTSTKIQFNKKLNSNLLSLLGLLFILLPALIFTPEKTFPGWLILFPIIGAMLVIIVGDTTFINAKILSSKPFVFIGLISYPLYLWHWPLLSFTFIIKGANQSPLALIFILFLSFLFAALTYSFIEKPLKKYKSRSFKTIPLFLMVLIMGCIGLFTYMKSGLTSRTSIEASYSANLQLVGPLWQYTQNKECMDQYKTKLSTTLPWWFCFLKRKGDPDIILLGNSYANHLYPAFAYNEHLKDLNVLSLGIYDPVAGMKEINDNNYHDDKFKNGKELAIYINKLINQSSNLKYIIIGGLDKDPNQEYVDLLIERISQVKRNNVKVVIFLPHLIMEGNVKLCIDRPLNKASNECITSLQQIDELRDKFEIIRSSVSKKFPDILFFDPNGIFCDNLKKICSPLKNGLPLYRDEYHHFSPYASFLVGEQFSGWAKYNLPDILK</sequence>
<dbReference type="GO" id="GO:0016020">
    <property type="term" value="C:membrane"/>
    <property type="evidence" value="ECO:0007669"/>
    <property type="project" value="TreeGrafter"/>
</dbReference>
<dbReference type="AlphaFoldDB" id="A0AAW9CAC8"/>
<feature type="transmembrane region" description="Helical" evidence="1">
    <location>
        <begin position="342"/>
        <end position="363"/>
    </location>
</feature>
<keyword evidence="1" id="KW-0812">Transmembrane</keyword>